<keyword evidence="9 13" id="KW-1133">Transmembrane helix</keyword>
<sequence>MLKNSRAAYGWIAIGLHWISAVGVITMYVLGERIEHAKEDGAAREVILSAIRLHQSIGVLFLFFLAAFVIQFFLQKRPSEYEQHPYLVLLSKWVKRLWILMICCQILTGPFLAWTGGRPLRVFDWFVLESPMERIGWLHEGLETIHAYAPNLFWPLIVLHVVGALKHLVIDKDGTMKRMIWPQKEA</sequence>
<evidence type="ECO:0000256" key="2">
    <source>
        <dbReference type="ARBA" id="ARBA00004651"/>
    </source>
</evidence>
<dbReference type="SUPFAM" id="SSF81342">
    <property type="entry name" value="Transmembrane di-heme cytochromes"/>
    <property type="match status" value="1"/>
</dbReference>
<dbReference type="InParanoid" id="A0A371RF03"/>
<comment type="similarity">
    <text evidence="12">Belongs to the cytochrome b561 family.</text>
</comment>
<dbReference type="OrthoDB" id="1247465at2"/>
<dbReference type="AlphaFoldDB" id="A0A371RF03"/>
<dbReference type="GO" id="GO:0009055">
    <property type="term" value="F:electron transfer activity"/>
    <property type="evidence" value="ECO:0007669"/>
    <property type="project" value="InterPro"/>
</dbReference>
<name>A0A371RF03_9PROT</name>
<evidence type="ECO:0000256" key="10">
    <source>
        <dbReference type="ARBA" id="ARBA00023004"/>
    </source>
</evidence>
<comment type="cofactor">
    <cofactor evidence="1">
        <name>heme b</name>
        <dbReference type="ChEBI" id="CHEBI:60344"/>
    </cofactor>
</comment>
<dbReference type="Proteomes" id="UP000264589">
    <property type="component" value="Unassembled WGS sequence"/>
</dbReference>
<keyword evidence="5" id="KW-0349">Heme</keyword>
<proteinExistence type="inferred from homology"/>
<keyword evidence="6 13" id="KW-0812">Transmembrane</keyword>
<feature type="transmembrane region" description="Helical" evidence="13">
    <location>
        <begin position="51"/>
        <end position="74"/>
    </location>
</feature>
<dbReference type="RefSeq" id="WP_116390667.1">
    <property type="nucleotide sequence ID" value="NZ_QUQO01000001.1"/>
</dbReference>
<protein>
    <recommendedName>
        <fullName evidence="14">Cytochrome b561 bacterial/Ni-hydrogenase domain-containing protein</fullName>
    </recommendedName>
</protein>
<evidence type="ECO:0000256" key="3">
    <source>
        <dbReference type="ARBA" id="ARBA00022448"/>
    </source>
</evidence>
<keyword evidence="11 13" id="KW-0472">Membrane</keyword>
<evidence type="ECO:0000313" key="15">
    <source>
        <dbReference type="EMBL" id="RFB04039.1"/>
    </source>
</evidence>
<dbReference type="InterPro" id="IPR052168">
    <property type="entry name" value="Cytochrome_b561_oxidase"/>
</dbReference>
<evidence type="ECO:0000313" key="16">
    <source>
        <dbReference type="Proteomes" id="UP000264589"/>
    </source>
</evidence>
<keyword evidence="7" id="KW-0479">Metal-binding</keyword>
<dbReference type="InterPro" id="IPR011577">
    <property type="entry name" value="Cyt_b561_bac/Ni-Hgenase"/>
</dbReference>
<keyword evidence="8" id="KW-0249">Electron transport</keyword>
<evidence type="ECO:0000256" key="1">
    <source>
        <dbReference type="ARBA" id="ARBA00001970"/>
    </source>
</evidence>
<keyword evidence="4" id="KW-1003">Cell membrane</keyword>
<feature type="transmembrane region" description="Helical" evidence="13">
    <location>
        <begin position="97"/>
        <end position="116"/>
    </location>
</feature>
<evidence type="ECO:0000256" key="6">
    <source>
        <dbReference type="ARBA" id="ARBA00022692"/>
    </source>
</evidence>
<dbReference type="FunCoup" id="A0A371RF03">
    <property type="interactions" value="56"/>
</dbReference>
<keyword evidence="16" id="KW-1185">Reference proteome</keyword>
<dbReference type="InterPro" id="IPR016174">
    <property type="entry name" value="Di-haem_cyt_TM"/>
</dbReference>
<keyword evidence="3" id="KW-0813">Transport</keyword>
<evidence type="ECO:0000256" key="8">
    <source>
        <dbReference type="ARBA" id="ARBA00022982"/>
    </source>
</evidence>
<feature type="transmembrane region" description="Helical" evidence="13">
    <location>
        <begin position="152"/>
        <end position="170"/>
    </location>
</feature>
<dbReference type="PANTHER" id="PTHR30529:SF7">
    <property type="entry name" value="CYTOCHROME B561 BACTERIAL_NI-HYDROGENASE DOMAIN-CONTAINING PROTEIN"/>
    <property type="match status" value="1"/>
</dbReference>
<reference evidence="15 16" key="1">
    <citation type="submission" date="2018-08" db="EMBL/GenBank/DDBJ databases">
        <title>Parvularcula sp. SM1705, isolated from surface water of the South Sea China.</title>
        <authorList>
            <person name="Sun L."/>
        </authorList>
    </citation>
    <scope>NUCLEOTIDE SEQUENCE [LARGE SCALE GENOMIC DNA]</scope>
    <source>
        <strain evidence="15 16">SM1705</strain>
    </source>
</reference>
<dbReference type="GO" id="GO:0046872">
    <property type="term" value="F:metal ion binding"/>
    <property type="evidence" value="ECO:0007669"/>
    <property type="project" value="UniProtKB-KW"/>
</dbReference>
<organism evidence="15 16">
    <name type="scientific">Parvularcula marina</name>
    <dbReference type="NCBI Taxonomy" id="2292771"/>
    <lineage>
        <taxon>Bacteria</taxon>
        <taxon>Pseudomonadati</taxon>
        <taxon>Pseudomonadota</taxon>
        <taxon>Alphaproteobacteria</taxon>
        <taxon>Parvularculales</taxon>
        <taxon>Parvularculaceae</taxon>
        <taxon>Parvularcula</taxon>
    </lineage>
</organism>
<evidence type="ECO:0000256" key="7">
    <source>
        <dbReference type="ARBA" id="ARBA00022723"/>
    </source>
</evidence>
<dbReference type="GO" id="GO:0005886">
    <property type="term" value="C:plasma membrane"/>
    <property type="evidence" value="ECO:0007669"/>
    <property type="project" value="UniProtKB-SubCell"/>
</dbReference>
<feature type="transmembrane region" description="Helical" evidence="13">
    <location>
        <begin position="7"/>
        <end position="31"/>
    </location>
</feature>
<evidence type="ECO:0000256" key="12">
    <source>
        <dbReference type="ARBA" id="ARBA00037975"/>
    </source>
</evidence>
<accession>A0A371RF03</accession>
<dbReference type="PANTHER" id="PTHR30529">
    <property type="entry name" value="CYTOCHROME B561"/>
    <property type="match status" value="1"/>
</dbReference>
<evidence type="ECO:0000256" key="4">
    <source>
        <dbReference type="ARBA" id="ARBA00022475"/>
    </source>
</evidence>
<evidence type="ECO:0000256" key="11">
    <source>
        <dbReference type="ARBA" id="ARBA00023136"/>
    </source>
</evidence>
<evidence type="ECO:0000256" key="5">
    <source>
        <dbReference type="ARBA" id="ARBA00022617"/>
    </source>
</evidence>
<dbReference type="EMBL" id="QUQO01000001">
    <property type="protein sequence ID" value="RFB04039.1"/>
    <property type="molecule type" value="Genomic_DNA"/>
</dbReference>
<dbReference type="Pfam" id="PF01292">
    <property type="entry name" value="Ni_hydr_CYTB"/>
    <property type="match status" value="1"/>
</dbReference>
<evidence type="ECO:0000259" key="14">
    <source>
        <dbReference type="Pfam" id="PF01292"/>
    </source>
</evidence>
<feature type="domain" description="Cytochrome b561 bacterial/Ni-hydrogenase" evidence="14">
    <location>
        <begin position="9"/>
        <end position="181"/>
    </location>
</feature>
<evidence type="ECO:0000256" key="13">
    <source>
        <dbReference type="SAM" id="Phobius"/>
    </source>
</evidence>
<comment type="caution">
    <text evidence="15">The sequence shown here is derived from an EMBL/GenBank/DDBJ whole genome shotgun (WGS) entry which is preliminary data.</text>
</comment>
<gene>
    <name evidence="15" type="ORF">DX908_01320</name>
</gene>
<dbReference type="GO" id="GO:0022904">
    <property type="term" value="P:respiratory electron transport chain"/>
    <property type="evidence" value="ECO:0007669"/>
    <property type="project" value="InterPro"/>
</dbReference>
<keyword evidence="10" id="KW-0408">Iron</keyword>
<dbReference type="GO" id="GO:0020037">
    <property type="term" value="F:heme binding"/>
    <property type="evidence" value="ECO:0007669"/>
    <property type="project" value="TreeGrafter"/>
</dbReference>
<comment type="subcellular location">
    <subcellularLocation>
        <location evidence="2">Cell membrane</location>
        <topology evidence="2">Multi-pass membrane protein</topology>
    </subcellularLocation>
</comment>
<evidence type="ECO:0000256" key="9">
    <source>
        <dbReference type="ARBA" id="ARBA00022989"/>
    </source>
</evidence>